<keyword evidence="1 2" id="KW-0238">DNA-binding</keyword>
<protein>
    <submittedName>
        <fullName evidence="4">TetR/AcrR family transcriptional regulator</fullName>
    </submittedName>
</protein>
<dbReference type="InterPro" id="IPR050624">
    <property type="entry name" value="HTH-type_Tx_Regulator"/>
</dbReference>
<feature type="DNA-binding region" description="H-T-H motif" evidence="2">
    <location>
        <begin position="34"/>
        <end position="53"/>
    </location>
</feature>
<dbReference type="RefSeq" id="WP_187217957.1">
    <property type="nucleotide sequence ID" value="NZ_JABVED010000001.1"/>
</dbReference>
<reference evidence="4 5" key="1">
    <citation type="submission" date="2020-06" db="EMBL/GenBank/DDBJ databases">
        <title>Actinokineospora xiongansis sp. nov., isolated from soil of Baiyangdian.</title>
        <authorList>
            <person name="Zhang X."/>
        </authorList>
    </citation>
    <scope>NUCLEOTIDE SEQUENCE [LARGE SCALE GENOMIC DNA]</scope>
    <source>
        <strain evidence="4 5">HBU206404</strain>
    </source>
</reference>
<dbReference type="PANTHER" id="PTHR43479:SF7">
    <property type="entry name" value="TETR-FAMILY TRANSCRIPTIONAL REGULATOR"/>
    <property type="match status" value="1"/>
</dbReference>
<comment type="caution">
    <text evidence="4">The sequence shown here is derived from an EMBL/GenBank/DDBJ whole genome shotgun (WGS) entry which is preliminary data.</text>
</comment>
<dbReference type="Gene3D" id="1.10.357.10">
    <property type="entry name" value="Tetracycline Repressor, domain 2"/>
    <property type="match status" value="1"/>
</dbReference>
<evidence type="ECO:0000259" key="3">
    <source>
        <dbReference type="PROSITE" id="PS50977"/>
    </source>
</evidence>
<evidence type="ECO:0000313" key="5">
    <source>
        <dbReference type="Proteomes" id="UP000734823"/>
    </source>
</evidence>
<dbReference type="InterPro" id="IPR009057">
    <property type="entry name" value="Homeodomain-like_sf"/>
</dbReference>
<gene>
    <name evidence="4" type="ORF">GPZ80_01760</name>
</gene>
<accession>A0ABR7L0H5</accession>
<feature type="domain" description="HTH tetR-type" evidence="3">
    <location>
        <begin position="11"/>
        <end position="71"/>
    </location>
</feature>
<proteinExistence type="predicted"/>
<evidence type="ECO:0000313" key="4">
    <source>
        <dbReference type="EMBL" id="MBC6445896.1"/>
    </source>
</evidence>
<evidence type="ECO:0000256" key="2">
    <source>
        <dbReference type="PROSITE-ProRule" id="PRU00335"/>
    </source>
</evidence>
<dbReference type="SUPFAM" id="SSF46689">
    <property type="entry name" value="Homeodomain-like"/>
    <property type="match status" value="1"/>
</dbReference>
<name>A0ABR7L0H5_9PSEU</name>
<dbReference type="Proteomes" id="UP000734823">
    <property type="component" value="Unassembled WGS sequence"/>
</dbReference>
<sequence length="191" mass="21130">MRQAKTDRRSRRTQQLLMRALMDLLRRKRYHAITVQDIVDEADVGRSTFYAHFTDKDDLLVDGVHRMLAGLDEEAGEPDIACPYPTAALLRHLGDEADLYAILAKDRGLAVFLTAMQEHIAATLTARLTARLGDDVTPSIPPALLAALVACMLLTSIRLWIEGGLTLPVETVDRMFHTAATATIDAGLRPR</sequence>
<evidence type="ECO:0000256" key="1">
    <source>
        <dbReference type="ARBA" id="ARBA00023125"/>
    </source>
</evidence>
<dbReference type="PROSITE" id="PS50977">
    <property type="entry name" value="HTH_TETR_2"/>
    <property type="match status" value="1"/>
</dbReference>
<dbReference type="InterPro" id="IPR001647">
    <property type="entry name" value="HTH_TetR"/>
</dbReference>
<keyword evidence="5" id="KW-1185">Reference proteome</keyword>
<organism evidence="4 5">
    <name type="scientific">Actinokineospora xionganensis</name>
    <dbReference type="NCBI Taxonomy" id="2684470"/>
    <lineage>
        <taxon>Bacteria</taxon>
        <taxon>Bacillati</taxon>
        <taxon>Actinomycetota</taxon>
        <taxon>Actinomycetes</taxon>
        <taxon>Pseudonocardiales</taxon>
        <taxon>Pseudonocardiaceae</taxon>
        <taxon>Actinokineospora</taxon>
    </lineage>
</organism>
<dbReference type="Pfam" id="PF00440">
    <property type="entry name" value="TetR_N"/>
    <property type="match status" value="1"/>
</dbReference>
<dbReference type="PANTHER" id="PTHR43479">
    <property type="entry name" value="ACREF/ENVCD OPERON REPRESSOR-RELATED"/>
    <property type="match status" value="1"/>
</dbReference>
<dbReference type="EMBL" id="JABVED010000001">
    <property type="protein sequence ID" value="MBC6445896.1"/>
    <property type="molecule type" value="Genomic_DNA"/>
</dbReference>